<feature type="signal peptide" evidence="1">
    <location>
        <begin position="1"/>
        <end position="22"/>
    </location>
</feature>
<dbReference type="AlphaFoldDB" id="A4C3L4"/>
<keyword evidence="1" id="KW-0732">Signal</keyword>
<dbReference type="Proteomes" id="UP000006201">
    <property type="component" value="Unassembled WGS sequence"/>
</dbReference>
<dbReference type="OrthoDB" id="5570136at2"/>
<evidence type="ECO:0000256" key="1">
    <source>
        <dbReference type="SAM" id="SignalP"/>
    </source>
</evidence>
<feature type="chain" id="PRO_5002665644" description="Lipoprotein" evidence="1">
    <location>
        <begin position="23"/>
        <end position="134"/>
    </location>
</feature>
<sequence length="134" mass="14677">MKYIILVLTIFLSVGCNKLANAHDPEKIIDLASQLKDIAAAVDGTLKFSAQQYVTSQALLLAAINNDETKLEPFKGYELKIEIQDNHAILLLCEHDVVLIEDAGCTAQSDVQHWQSTANKACEVTLNASQVCSF</sequence>
<keyword evidence="3" id="KW-1185">Reference proteome</keyword>
<name>A4C3L4_9GAMM</name>
<dbReference type="eggNOG" id="ENOG5032SET">
    <property type="taxonomic scope" value="Bacteria"/>
</dbReference>
<evidence type="ECO:0008006" key="4">
    <source>
        <dbReference type="Google" id="ProtNLM"/>
    </source>
</evidence>
<dbReference type="PROSITE" id="PS51257">
    <property type="entry name" value="PROKAR_LIPOPROTEIN"/>
    <property type="match status" value="1"/>
</dbReference>
<comment type="caution">
    <text evidence="2">The sequence shown here is derived from an EMBL/GenBank/DDBJ whole genome shotgun (WGS) entry which is preliminary data.</text>
</comment>
<organism evidence="2 3">
    <name type="scientific">Pseudoalteromonas tunicata D2</name>
    <dbReference type="NCBI Taxonomy" id="87626"/>
    <lineage>
        <taxon>Bacteria</taxon>
        <taxon>Pseudomonadati</taxon>
        <taxon>Pseudomonadota</taxon>
        <taxon>Gammaproteobacteria</taxon>
        <taxon>Alteromonadales</taxon>
        <taxon>Pseudoalteromonadaceae</taxon>
        <taxon>Pseudoalteromonas</taxon>
    </lineage>
</organism>
<evidence type="ECO:0000313" key="3">
    <source>
        <dbReference type="Proteomes" id="UP000006201"/>
    </source>
</evidence>
<dbReference type="HOGENOM" id="CLU_149986_0_0_6"/>
<accession>A4C3L4</accession>
<evidence type="ECO:0000313" key="2">
    <source>
        <dbReference type="EMBL" id="EAR30146.1"/>
    </source>
</evidence>
<reference evidence="2 3" key="1">
    <citation type="submission" date="2006-02" db="EMBL/GenBank/DDBJ databases">
        <authorList>
            <person name="Moran M.A."/>
            <person name="Kjelleberg S."/>
            <person name="Egan S."/>
            <person name="Saunders N."/>
            <person name="Thomas T."/>
            <person name="Ferriera S."/>
            <person name="Johnson J."/>
            <person name="Kravitz S."/>
            <person name="Halpern A."/>
            <person name="Remington K."/>
            <person name="Beeson K."/>
            <person name="Tran B."/>
            <person name="Rogers Y.-H."/>
            <person name="Friedman R."/>
            <person name="Venter J.C."/>
        </authorList>
    </citation>
    <scope>NUCLEOTIDE SEQUENCE [LARGE SCALE GENOMIC DNA]</scope>
    <source>
        <strain evidence="2 3">D2</strain>
    </source>
</reference>
<protein>
    <recommendedName>
        <fullName evidence="4">Lipoprotein</fullName>
    </recommendedName>
</protein>
<dbReference type="STRING" id="87626.PTD2_01216"/>
<gene>
    <name evidence="2" type="ORF">PTD2_01216</name>
</gene>
<proteinExistence type="predicted"/>
<dbReference type="RefSeq" id="WP_009836447.1">
    <property type="nucleotide sequence ID" value="NZ_AAOH01000001.1"/>
</dbReference>
<dbReference type="EMBL" id="AAOH01000001">
    <property type="protein sequence ID" value="EAR30146.1"/>
    <property type="molecule type" value="Genomic_DNA"/>
</dbReference>